<dbReference type="Proteomes" id="UP000886998">
    <property type="component" value="Unassembled WGS sequence"/>
</dbReference>
<dbReference type="GO" id="GO:0051301">
    <property type="term" value="P:cell division"/>
    <property type="evidence" value="ECO:0007669"/>
    <property type="project" value="UniProtKB-KW"/>
</dbReference>
<evidence type="ECO:0000256" key="8">
    <source>
        <dbReference type="ARBA" id="ARBA00023328"/>
    </source>
</evidence>
<reference evidence="11" key="1">
    <citation type="submission" date="2020-08" db="EMBL/GenBank/DDBJ databases">
        <title>Multicomponent nature underlies the extraordinary mechanical properties of spider dragline silk.</title>
        <authorList>
            <person name="Kono N."/>
            <person name="Nakamura H."/>
            <person name="Mori M."/>
            <person name="Yoshida Y."/>
            <person name="Ohtoshi R."/>
            <person name="Malay A.D."/>
            <person name="Moran D.A.P."/>
            <person name="Tomita M."/>
            <person name="Numata K."/>
            <person name="Arakawa K."/>
        </authorList>
    </citation>
    <scope>NUCLEOTIDE SEQUENCE</scope>
</reference>
<evidence type="ECO:0000256" key="2">
    <source>
        <dbReference type="ARBA" id="ARBA00005498"/>
    </source>
</evidence>
<keyword evidence="12" id="KW-1185">Reference proteome</keyword>
<dbReference type="GO" id="GO:0031262">
    <property type="term" value="C:Ndc80 complex"/>
    <property type="evidence" value="ECO:0007669"/>
    <property type="project" value="InterPro"/>
</dbReference>
<evidence type="ECO:0000256" key="1">
    <source>
        <dbReference type="ARBA" id="ARBA00004584"/>
    </source>
</evidence>
<comment type="caution">
    <text evidence="11">The sequence shown here is derived from an EMBL/GenBank/DDBJ whole genome shotgun (WGS) entry which is preliminary data.</text>
</comment>
<evidence type="ECO:0000313" key="11">
    <source>
        <dbReference type="EMBL" id="GFY37943.1"/>
    </source>
</evidence>
<evidence type="ECO:0000313" key="12">
    <source>
        <dbReference type="Proteomes" id="UP000886998"/>
    </source>
</evidence>
<keyword evidence="4" id="KW-0132">Cell division</keyword>
<dbReference type="EMBL" id="BMAV01000564">
    <property type="protein sequence ID" value="GFY37943.1"/>
    <property type="molecule type" value="Genomic_DNA"/>
</dbReference>
<keyword evidence="8" id="KW-0137">Centromere</keyword>
<accession>A0A8X6WMN2</accession>
<dbReference type="OrthoDB" id="8194677at2759"/>
<proteinExistence type="inferred from homology"/>
<evidence type="ECO:0000256" key="7">
    <source>
        <dbReference type="ARBA" id="ARBA00023306"/>
    </source>
</evidence>
<evidence type="ECO:0000256" key="6">
    <source>
        <dbReference type="ARBA" id="ARBA00023054"/>
    </source>
</evidence>
<comment type="subcellular location">
    <subcellularLocation>
        <location evidence="1">Chromosome</location>
        <location evidence="1">Centromere</location>
    </subcellularLocation>
</comment>
<keyword evidence="3" id="KW-0158">Chromosome</keyword>
<evidence type="ECO:0000259" key="10">
    <source>
        <dbReference type="Pfam" id="PF03800"/>
    </source>
</evidence>
<dbReference type="Gene3D" id="1.10.418.60">
    <property type="entry name" value="Ncd80 complex, Nuf2 subunit"/>
    <property type="match status" value="1"/>
</dbReference>
<evidence type="ECO:0000256" key="5">
    <source>
        <dbReference type="ARBA" id="ARBA00022776"/>
    </source>
</evidence>
<gene>
    <name evidence="11" type="primary">AVEN_167555_1</name>
    <name evidence="11" type="ORF">TNIN_486991</name>
</gene>
<keyword evidence="7" id="KW-0131">Cell cycle</keyword>
<dbReference type="InterPro" id="IPR005549">
    <property type="entry name" value="Kinetochore_Nuf2_N"/>
</dbReference>
<sequence length="439" mass="51580">MFHVRLSDIKKPTKDFIVRVFDCCLKDLIIDIPHQSLRPFYATKHIEYPEIYEESQMLILFVIIINKVMNADGLVIYVRDIMDPKPKRTKKILNYLIVFWNHCLKKFANFQAIEENLLEERKIAEELIEKNKLLQKKYDENVDMLKNELPSKDELISCNASKSQKRIELQKQEKSISEEYNAVKKKEIDLQTRITDIAVNIASTKELINELDQLILSSPEKISKDIQDMKELIHKEDMKVKEKENELKEKKKRYEALGLAIENNSKDLQSIQERKAALEKIVERAKDFVVMFLKNQEERETVKKLETELQIKEGAKCINEQKSAKLQLHYQKQKEAFNETLEMLKKNLTEEQNSLSFIKASNLELEQKMDEETDACLEIVNSCKEAENVTLKMLSKFESEMEAVVNAFIADCKEIKDETNFFLRIKQLCKPFLQLAFLK</sequence>
<feature type="domain" description="Kinetochore protein Nuf2 N-terminal" evidence="10">
    <location>
        <begin position="2"/>
        <end position="111"/>
    </location>
</feature>
<organism evidence="11 12">
    <name type="scientific">Trichonephila inaurata madagascariensis</name>
    <dbReference type="NCBI Taxonomy" id="2747483"/>
    <lineage>
        <taxon>Eukaryota</taxon>
        <taxon>Metazoa</taxon>
        <taxon>Ecdysozoa</taxon>
        <taxon>Arthropoda</taxon>
        <taxon>Chelicerata</taxon>
        <taxon>Arachnida</taxon>
        <taxon>Araneae</taxon>
        <taxon>Araneomorphae</taxon>
        <taxon>Entelegynae</taxon>
        <taxon>Araneoidea</taxon>
        <taxon>Nephilidae</taxon>
        <taxon>Trichonephila</taxon>
        <taxon>Trichonephila inaurata</taxon>
    </lineage>
</organism>
<dbReference type="Pfam" id="PF03800">
    <property type="entry name" value="Nuf2"/>
    <property type="match status" value="1"/>
</dbReference>
<dbReference type="AlphaFoldDB" id="A0A8X6WMN2"/>
<protein>
    <recommendedName>
        <fullName evidence="10">Kinetochore protein Nuf2 N-terminal domain-containing protein</fullName>
    </recommendedName>
</protein>
<dbReference type="InterPro" id="IPR038275">
    <property type="entry name" value="Nuf2_N_sf"/>
</dbReference>
<feature type="coiled-coil region" evidence="9">
    <location>
        <begin position="110"/>
        <end position="137"/>
    </location>
</feature>
<evidence type="ECO:0000256" key="4">
    <source>
        <dbReference type="ARBA" id="ARBA00022618"/>
    </source>
</evidence>
<name>A0A8X6WMN2_9ARAC</name>
<evidence type="ECO:0000256" key="9">
    <source>
        <dbReference type="SAM" id="Coils"/>
    </source>
</evidence>
<keyword evidence="6 9" id="KW-0175">Coiled coil</keyword>
<feature type="coiled-coil region" evidence="9">
    <location>
        <begin position="226"/>
        <end position="354"/>
    </location>
</feature>
<evidence type="ECO:0000256" key="3">
    <source>
        <dbReference type="ARBA" id="ARBA00022454"/>
    </source>
</evidence>
<comment type="similarity">
    <text evidence="2">Belongs to the NUF2 family.</text>
</comment>
<keyword evidence="5" id="KW-0498">Mitosis</keyword>